<dbReference type="EMBL" id="JABWDY010011183">
    <property type="protein sequence ID" value="KAF5200038.1"/>
    <property type="molecule type" value="Genomic_DNA"/>
</dbReference>
<dbReference type="GO" id="GO:0003723">
    <property type="term" value="F:RNA binding"/>
    <property type="evidence" value="ECO:0007669"/>
    <property type="project" value="InterPro"/>
</dbReference>
<organism evidence="2 3">
    <name type="scientific">Thalictrum thalictroides</name>
    <name type="common">Rue-anemone</name>
    <name type="synonym">Anemone thalictroides</name>
    <dbReference type="NCBI Taxonomy" id="46969"/>
    <lineage>
        <taxon>Eukaryota</taxon>
        <taxon>Viridiplantae</taxon>
        <taxon>Streptophyta</taxon>
        <taxon>Embryophyta</taxon>
        <taxon>Tracheophyta</taxon>
        <taxon>Spermatophyta</taxon>
        <taxon>Magnoliopsida</taxon>
        <taxon>Ranunculales</taxon>
        <taxon>Ranunculaceae</taxon>
        <taxon>Thalictroideae</taxon>
        <taxon>Thalictrum</taxon>
    </lineage>
</organism>
<dbReference type="GO" id="GO:0033290">
    <property type="term" value="C:eukaryotic 48S preinitiation complex"/>
    <property type="evidence" value="ECO:0007669"/>
    <property type="project" value="TreeGrafter"/>
</dbReference>
<reference evidence="2 3" key="1">
    <citation type="submission" date="2020-06" db="EMBL/GenBank/DDBJ databases">
        <title>Transcriptomic and genomic resources for Thalictrum thalictroides and T. hernandezii: Facilitating candidate gene discovery in an emerging model plant lineage.</title>
        <authorList>
            <person name="Arias T."/>
            <person name="Riano-Pachon D.M."/>
            <person name="Di Stilio V.S."/>
        </authorList>
    </citation>
    <scope>NUCLEOTIDE SEQUENCE [LARGE SCALE GENOMIC DNA]</scope>
    <source>
        <strain evidence="3">cv. WT478/WT964</strain>
        <tissue evidence="2">Leaves</tissue>
    </source>
</reference>
<dbReference type="InterPro" id="IPR011488">
    <property type="entry name" value="TIF_2_asu"/>
</dbReference>
<dbReference type="OrthoDB" id="1705647at2759"/>
<keyword evidence="2" id="KW-0396">Initiation factor</keyword>
<dbReference type="GO" id="GO:0003743">
    <property type="term" value="F:translation initiation factor activity"/>
    <property type="evidence" value="ECO:0007669"/>
    <property type="project" value="UniProtKB-KW"/>
</dbReference>
<comment type="caution">
    <text evidence="2">The sequence shown here is derived from an EMBL/GenBank/DDBJ whole genome shotgun (WGS) entry which is preliminary data.</text>
</comment>
<dbReference type="AlphaFoldDB" id="A0A7J6WTA7"/>
<dbReference type="GO" id="GO:0005850">
    <property type="term" value="C:eukaryotic translation initiation factor 2 complex"/>
    <property type="evidence" value="ECO:0007669"/>
    <property type="project" value="TreeGrafter"/>
</dbReference>
<dbReference type="Proteomes" id="UP000554482">
    <property type="component" value="Unassembled WGS sequence"/>
</dbReference>
<keyword evidence="1" id="KW-0648">Protein biosynthesis</keyword>
<dbReference type="InterPro" id="IPR012340">
    <property type="entry name" value="NA-bd_OB-fold"/>
</dbReference>
<evidence type="ECO:0000313" key="2">
    <source>
        <dbReference type="EMBL" id="KAF5200038.1"/>
    </source>
</evidence>
<dbReference type="Gene3D" id="2.40.50.140">
    <property type="entry name" value="Nucleic acid-binding proteins"/>
    <property type="match status" value="1"/>
</dbReference>
<sequence>MATNTPNLECRMYEAKYPEVDMVVMIVVKTIEDVGAYVTLPEFNNIEGSLYTCWVAPLPEIWACFRGRIRNLSLIFLSIFRFCSSVTYSPSFISFFPFCLYCLTGFQIDCG</sequence>
<evidence type="ECO:0000313" key="3">
    <source>
        <dbReference type="Proteomes" id="UP000554482"/>
    </source>
</evidence>
<accession>A0A7J6WTA7</accession>
<name>A0A7J6WTA7_THATH</name>
<dbReference type="PANTHER" id="PTHR10602">
    <property type="entry name" value="EUKARYOTIC TRANSLATION INITIATION FACTOR 2 SUBUNIT 1"/>
    <property type="match status" value="1"/>
</dbReference>
<protein>
    <submittedName>
        <fullName evidence="2">Eukaryotic translation initiation factor 2 subunit alpha-like protein</fullName>
    </submittedName>
</protein>
<proteinExistence type="predicted"/>
<gene>
    <name evidence="2" type="ORF">FRX31_010374</name>
</gene>
<dbReference type="GO" id="GO:0043022">
    <property type="term" value="F:ribosome binding"/>
    <property type="evidence" value="ECO:0007669"/>
    <property type="project" value="TreeGrafter"/>
</dbReference>
<dbReference type="PANTHER" id="PTHR10602:SF0">
    <property type="entry name" value="EUKARYOTIC TRANSLATION INITIATION FACTOR 2 SUBUNIT 1"/>
    <property type="match status" value="1"/>
</dbReference>
<evidence type="ECO:0000256" key="1">
    <source>
        <dbReference type="ARBA" id="ARBA00022917"/>
    </source>
</evidence>
<keyword evidence="3" id="KW-1185">Reference proteome</keyword>